<protein>
    <submittedName>
        <fullName evidence="1">Uncharacterized protein</fullName>
    </submittedName>
</protein>
<dbReference type="AlphaFoldDB" id="B9SNK3"/>
<gene>
    <name evidence="1" type="ORF">RCOM_0737930</name>
</gene>
<keyword evidence="2" id="KW-1185">Reference proteome</keyword>
<proteinExistence type="predicted"/>
<evidence type="ECO:0000313" key="1">
    <source>
        <dbReference type="EMBL" id="EEF34824.1"/>
    </source>
</evidence>
<organism evidence="1 2">
    <name type="scientific">Ricinus communis</name>
    <name type="common">Castor bean</name>
    <dbReference type="NCBI Taxonomy" id="3988"/>
    <lineage>
        <taxon>Eukaryota</taxon>
        <taxon>Viridiplantae</taxon>
        <taxon>Streptophyta</taxon>
        <taxon>Embryophyta</taxon>
        <taxon>Tracheophyta</taxon>
        <taxon>Spermatophyta</taxon>
        <taxon>Magnoliopsida</taxon>
        <taxon>eudicotyledons</taxon>
        <taxon>Gunneridae</taxon>
        <taxon>Pentapetalae</taxon>
        <taxon>rosids</taxon>
        <taxon>fabids</taxon>
        <taxon>Malpighiales</taxon>
        <taxon>Euphorbiaceae</taxon>
        <taxon>Acalyphoideae</taxon>
        <taxon>Acalypheae</taxon>
        <taxon>Ricinus</taxon>
    </lineage>
</organism>
<reference evidence="2" key="1">
    <citation type="journal article" date="2010" name="Nat. Biotechnol.">
        <title>Draft genome sequence of the oilseed species Ricinus communis.</title>
        <authorList>
            <person name="Chan A.P."/>
            <person name="Crabtree J."/>
            <person name="Zhao Q."/>
            <person name="Lorenzi H."/>
            <person name="Orvis J."/>
            <person name="Puiu D."/>
            <person name="Melake-Berhan A."/>
            <person name="Jones K.M."/>
            <person name="Redman J."/>
            <person name="Chen G."/>
            <person name="Cahoon E.B."/>
            <person name="Gedil M."/>
            <person name="Stanke M."/>
            <person name="Haas B.J."/>
            <person name="Wortman J.R."/>
            <person name="Fraser-Liggett C.M."/>
            <person name="Ravel J."/>
            <person name="Rabinowicz P.D."/>
        </authorList>
    </citation>
    <scope>NUCLEOTIDE SEQUENCE [LARGE SCALE GENOMIC DNA]</scope>
    <source>
        <strain evidence="2">cv. Hale</strain>
    </source>
</reference>
<dbReference type="EMBL" id="EQ974046">
    <property type="protein sequence ID" value="EEF34824.1"/>
    <property type="molecule type" value="Genomic_DNA"/>
</dbReference>
<sequence>MRDKKIFLIEVQHVRRGQSSKSAIPFDPTDWEAKENYNSALVIQVCLDGSKIQKFLDRGSVVNLLISMVFKKMGNSITDLKPTIIPLVGLKGK</sequence>
<dbReference type="InParanoid" id="B9SNK3"/>
<name>B9SNK3_RICCO</name>
<dbReference type="Proteomes" id="UP000008311">
    <property type="component" value="Unassembled WGS sequence"/>
</dbReference>
<accession>B9SNK3</accession>
<evidence type="ECO:0000313" key="2">
    <source>
        <dbReference type="Proteomes" id="UP000008311"/>
    </source>
</evidence>